<dbReference type="FunFam" id="3.40.1190.20:FF:000011">
    <property type="entry name" value="2-dehydro-3-deoxygluconokinase, putative"/>
    <property type="match status" value="1"/>
</dbReference>
<keyword evidence="5" id="KW-0067">ATP-binding</keyword>
<evidence type="ECO:0000256" key="8">
    <source>
        <dbReference type="ARBA" id="ARBA00044254"/>
    </source>
</evidence>
<dbReference type="InterPro" id="IPR011611">
    <property type="entry name" value="PfkB_dom"/>
</dbReference>
<evidence type="ECO:0000313" key="16">
    <source>
        <dbReference type="EMBL" id="KJY81926.1"/>
    </source>
</evidence>
<dbReference type="InterPro" id="IPR029056">
    <property type="entry name" value="Ribokinase-like"/>
</dbReference>
<proteinExistence type="inferred from homology"/>
<dbReference type="OrthoDB" id="9776822at2"/>
<evidence type="ECO:0000256" key="9">
    <source>
        <dbReference type="ARBA" id="ARBA00050729"/>
    </source>
</evidence>
<comment type="pathway">
    <text evidence="7">Carbohydrate acid metabolism; 2-dehydro-3-deoxy-D-gluconate degradation; D-glyceraldehyde 3-phosphate and pyruvate from 2-dehydro-3-deoxy-D-gluconate: step 1/2.</text>
</comment>
<evidence type="ECO:0000256" key="14">
    <source>
        <dbReference type="ARBA" id="ARBA00080545"/>
    </source>
</evidence>
<comment type="caution">
    <text evidence="16">The sequence shown here is derived from an EMBL/GenBank/DDBJ whole genome shotgun (WGS) entry which is preliminary data.</text>
</comment>
<dbReference type="PATRIC" id="fig|579748.3.peg.3384"/>
<dbReference type="EMBL" id="JXXV01000028">
    <property type="protein sequence ID" value="KJY81926.1"/>
    <property type="molecule type" value="Genomic_DNA"/>
</dbReference>
<dbReference type="Gene3D" id="3.40.1190.20">
    <property type="match status" value="1"/>
</dbReference>
<dbReference type="InterPro" id="IPR050306">
    <property type="entry name" value="PfkB_Carbo_kinase"/>
</dbReference>
<dbReference type="CDD" id="cd01166">
    <property type="entry name" value="KdgK"/>
    <property type="match status" value="1"/>
</dbReference>
<evidence type="ECO:0000256" key="7">
    <source>
        <dbReference type="ARBA" id="ARBA00043951"/>
    </source>
</evidence>
<protein>
    <recommendedName>
        <fullName evidence="12">2-dehydro-3-deoxygluconokinase</fullName>
        <ecNumber evidence="11">2.7.1.45</ecNumber>
    </recommendedName>
    <alternativeName>
        <fullName evidence="13">2-keto-3-deoxygluconokinase</fullName>
    </alternativeName>
    <alternativeName>
        <fullName evidence="14">3-deoxy-2-oxo-D-gluconate kinase</fullName>
    </alternativeName>
    <alternativeName>
        <fullName evidence="8">KDG kinase</fullName>
    </alternativeName>
</protein>
<evidence type="ECO:0000256" key="5">
    <source>
        <dbReference type="ARBA" id="ARBA00022840"/>
    </source>
</evidence>
<dbReference type="Pfam" id="PF00294">
    <property type="entry name" value="PfkB"/>
    <property type="match status" value="1"/>
</dbReference>
<evidence type="ECO:0000256" key="6">
    <source>
        <dbReference type="ARBA" id="ARBA00023277"/>
    </source>
</evidence>
<evidence type="ECO:0000256" key="10">
    <source>
        <dbReference type="ARBA" id="ARBA00054997"/>
    </source>
</evidence>
<evidence type="ECO:0000256" key="1">
    <source>
        <dbReference type="ARBA" id="ARBA00010688"/>
    </source>
</evidence>
<dbReference type="PROSITE" id="PS00584">
    <property type="entry name" value="PFKB_KINASES_2"/>
    <property type="match status" value="1"/>
</dbReference>
<name>A0A0F4NIQ0_9VIBR</name>
<dbReference type="SUPFAM" id="SSF53613">
    <property type="entry name" value="Ribokinase-like"/>
    <property type="match status" value="1"/>
</dbReference>
<feature type="domain" description="Carbohydrate kinase PfkB" evidence="15">
    <location>
        <begin position="1"/>
        <end position="301"/>
    </location>
</feature>
<dbReference type="PANTHER" id="PTHR43085">
    <property type="entry name" value="HEXOKINASE FAMILY MEMBER"/>
    <property type="match status" value="1"/>
</dbReference>
<evidence type="ECO:0000256" key="12">
    <source>
        <dbReference type="ARBA" id="ARBA00067931"/>
    </source>
</evidence>
<reference evidence="16 17" key="1">
    <citation type="journal article" date="2015" name="BMC Genomics">
        <title>Genome mining reveals unlocked bioactive potential of marine Gram-negative bacteria.</title>
        <authorList>
            <person name="Machado H."/>
            <person name="Sonnenschein E.C."/>
            <person name="Melchiorsen J."/>
            <person name="Gram L."/>
        </authorList>
    </citation>
    <scope>NUCLEOTIDE SEQUENCE [LARGE SCALE GENOMIC DNA]</scope>
    <source>
        <strain evidence="16 17">S2757</strain>
    </source>
</reference>
<gene>
    <name evidence="16" type="ORF">TW81_16385</name>
</gene>
<evidence type="ECO:0000256" key="3">
    <source>
        <dbReference type="ARBA" id="ARBA00022741"/>
    </source>
</evidence>
<organism evidence="16 17">
    <name type="scientific">Vibrio galatheae</name>
    <dbReference type="NCBI Taxonomy" id="579748"/>
    <lineage>
        <taxon>Bacteria</taxon>
        <taxon>Pseudomonadati</taxon>
        <taxon>Pseudomonadota</taxon>
        <taxon>Gammaproteobacteria</taxon>
        <taxon>Vibrionales</taxon>
        <taxon>Vibrionaceae</taxon>
        <taxon>Vibrio</taxon>
    </lineage>
</organism>
<keyword evidence="4 16" id="KW-0418">Kinase</keyword>
<comment type="similarity">
    <text evidence="1">Belongs to the carbohydrate kinase PfkB family.</text>
</comment>
<sequence length="318" mass="35220">MTKIAIIGECMIEVSGELFGATQQSFGGDTLNTAVYLSRASSDIEVFYVTAMGKDALSLGIIARWQEEGINTEFVLLDEQRKPGLYLIQLDEDGERSFMYWRNQSAAKHMLSHPAFDSIVAELKNMEMVYISGISLAILTPEDRDKLLALLDKLHRQGVKIAFDSNYRPALWETRQQAEDCYQRIYAITDIALVTDEDESELWGNKCDEETIQRLSEFGVKQVVLKQGSKGAQYQNLELDDVSTTVPTIPVENVVDTTSAGDSFNAGFLSGHLTGKSIIDSITQGHLLAGCVIQHKGAIIPKQFTNPVVKTFDNLVGV</sequence>
<dbReference type="InterPro" id="IPR002173">
    <property type="entry name" value="Carboh/pur_kinase_PfkB_CS"/>
</dbReference>
<dbReference type="GO" id="GO:0008673">
    <property type="term" value="F:2-dehydro-3-deoxygluconokinase activity"/>
    <property type="evidence" value="ECO:0007669"/>
    <property type="project" value="UniProtKB-EC"/>
</dbReference>
<dbReference type="AlphaFoldDB" id="A0A0F4NIQ0"/>
<comment type="function">
    <text evidence="10">Catalyzes the phosphorylation of 2-keto-3-deoxygluconate (KDG) to produce 2-keto-3-deoxy-6-phosphogluconate (KDPG).</text>
</comment>
<dbReference type="EC" id="2.7.1.45" evidence="11"/>
<evidence type="ECO:0000256" key="13">
    <source>
        <dbReference type="ARBA" id="ARBA00075711"/>
    </source>
</evidence>
<dbReference type="GO" id="GO:0019698">
    <property type="term" value="P:D-galacturonate catabolic process"/>
    <property type="evidence" value="ECO:0007669"/>
    <property type="project" value="TreeGrafter"/>
</dbReference>
<evidence type="ECO:0000313" key="17">
    <source>
        <dbReference type="Proteomes" id="UP000033673"/>
    </source>
</evidence>
<dbReference type="GO" id="GO:0005829">
    <property type="term" value="C:cytosol"/>
    <property type="evidence" value="ECO:0007669"/>
    <property type="project" value="TreeGrafter"/>
</dbReference>
<accession>A0A0F4NIQ0</accession>
<dbReference type="STRING" id="579748.TW81_16385"/>
<dbReference type="Proteomes" id="UP000033673">
    <property type="component" value="Unassembled WGS sequence"/>
</dbReference>
<dbReference type="GO" id="GO:0042840">
    <property type="term" value="P:D-glucuronate catabolic process"/>
    <property type="evidence" value="ECO:0007669"/>
    <property type="project" value="TreeGrafter"/>
</dbReference>
<dbReference type="RefSeq" id="WP_045956810.1">
    <property type="nucleotide sequence ID" value="NZ_JXXV01000028.1"/>
</dbReference>
<comment type="catalytic activity">
    <reaction evidence="9">
        <text>2-dehydro-3-deoxy-D-gluconate + ATP = 2-dehydro-3-deoxy-6-phospho-D-gluconate + ADP + H(+)</text>
        <dbReference type="Rhea" id="RHEA:14797"/>
        <dbReference type="ChEBI" id="CHEBI:15378"/>
        <dbReference type="ChEBI" id="CHEBI:30616"/>
        <dbReference type="ChEBI" id="CHEBI:57569"/>
        <dbReference type="ChEBI" id="CHEBI:57990"/>
        <dbReference type="ChEBI" id="CHEBI:456216"/>
        <dbReference type="EC" id="2.7.1.45"/>
    </reaction>
</comment>
<evidence type="ECO:0000256" key="11">
    <source>
        <dbReference type="ARBA" id="ARBA00066369"/>
    </source>
</evidence>
<evidence type="ECO:0000256" key="4">
    <source>
        <dbReference type="ARBA" id="ARBA00022777"/>
    </source>
</evidence>
<dbReference type="GO" id="GO:0005524">
    <property type="term" value="F:ATP binding"/>
    <property type="evidence" value="ECO:0007669"/>
    <property type="project" value="UniProtKB-KW"/>
</dbReference>
<dbReference type="PANTHER" id="PTHR43085:SF15">
    <property type="entry name" value="2-DEHYDRO-3-DEOXYGLUCONOKINASE"/>
    <property type="match status" value="1"/>
</dbReference>
<dbReference type="GO" id="GO:0006974">
    <property type="term" value="P:DNA damage response"/>
    <property type="evidence" value="ECO:0007669"/>
    <property type="project" value="TreeGrafter"/>
</dbReference>
<evidence type="ECO:0000256" key="2">
    <source>
        <dbReference type="ARBA" id="ARBA00022679"/>
    </source>
</evidence>
<evidence type="ECO:0000259" key="15">
    <source>
        <dbReference type="Pfam" id="PF00294"/>
    </source>
</evidence>
<keyword evidence="17" id="KW-1185">Reference proteome</keyword>
<keyword evidence="6" id="KW-0119">Carbohydrate metabolism</keyword>
<keyword evidence="3" id="KW-0547">Nucleotide-binding</keyword>
<keyword evidence="2" id="KW-0808">Transferase</keyword>